<evidence type="ECO:0000313" key="3">
    <source>
        <dbReference type="Proteomes" id="UP001177670"/>
    </source>
</evidence>
<accession>A0AA40GF31</accession>
<evidence type="ECO:0000256" key="1">
    <source>
        <dbReference type="SAM" id="MobiDB-lite"/>
    </source>
</evidence>
<dbReference type="Gene3D" id="3.10.450.50">
    <property type="match status" value="1"/>
</dbReference>
<feature type="region of interest" description="Disordered" evidence="1">
    <location>
        <begin position="49"/>
        <end position="75"/>
    </location>
</feature>
<dbReference type="Proteomes" id="UP001177670">
    <property type="component" value="Unassembled WGS sequence"/>
</dbReference>
<reference evidence="2" key="1">
    <citation type="submission" date="2021-10" db="EMBL/GenBank/DDBJ databases">
        <title>Melipona bicolor Genome sequencing and assembly.</title>
        <authorList>
            <person name="Araujo N.S."/>
            <person name="Arias M.C."/>
        </authorList>
    </citation>
    <scope>NUCLEOTIDE SEQUENCE</scope>
    <source>
        <strain evidence="2">USP_2M_L1-L4_2017</strain>
        <tissue evidence="2">Whole body</tissue>
    </source>
</reference>
<organism evidence="2 3">
    <name type="scientific">Melipona bicolor</name>
    <dbReference type="NCBI Taxonomy" id="60889"/>
    <lineage>
        <taxon>Eukaryota</taxon>
        <taxon>Metazoa</taxon>
        <taxon>Ecdysozoa</taxon>
        <taxon>Arthropoda</taxon>
        <taxon>Hexapoda</taxon>
        <taxon>Insecta</taxon>
        <taxon>Pterygota</taxon>
        <taxon>Neoptera</taxon>
        <taxon>Endopterygota</taxon>
        <taxon>Hymenoptera</taxon>
        <taxon>Apocrita</taxon>
        <taxon>Aculeata</taxon>
        <taxon>Apoidea</taxon>
        <taxon>Anthophila</taxon>
        <taxon>Apidae</taxon>
        <taxon>Melipona</taxon>
    </lineage>
</organism>
<gene>
    <name evidence="2" type="ORF">K0M31_001233</name>
</gene>
<sequence>MLAAVAGVFKEFKKEEKPIRYLNRTFTIILEGSGCLIKNEELIISELPETELMEMDTEMETSNSEAEETDSEEDL</sequence>
<comment type="caution">
    <text evidence="2">The sequence shown here is derived from an EMBL/GenBank/DDBJ whole genome shotgun (WGS) entry which is preliminary data.</text>
</comment>
<name>A0AA40GF31_9HYME</name>
<dbReference type="EMBL" id="JAHYIQ010000001">
    <property type="protein sequence ID" value="KAK1136691.1"/>
    <property type="molecule type" value="Genomic_DNA"/>
</dbReference>
<keyword evidence="3" id="KW-1185">Reference proteome</keyword>
<dbReference type="AlphaFoldDB" id="A0AA40GF31"/>
<protein>
    <submittedName>
        <fullName evidence="2">Uncharacterized protein</fullName>
    </submittedName>
</protein>
<proteinExistence type="predicted"/>
<evidence type="ECO:0000313" key="2">
    <source>
        <dbReference type="EMBL" id="KAK1136691.1"/>
    </source>
</evidence>